<dbReference type="Pfam" id="PF11392">
    <property type="entry name" value="AllH"/>
    <property type="match status" value="1"/>
</dbReference>
<comment type="caution">
    <text evidence="1">The sequence shown here is derived from an EMBL/GenBank/DDBJ whole genome shotgun (WGS) entry which is preliminary data.</text>
</comment>
<gene>
    <name evidence="1" type="ORF">ACFSBH_12815</name>
</gene>
<reference evidence="2" key="1">
    <citation type="journal article" date="2019" name="Int. J. Syst. Evol. Microbiol.">
        <title>The Global Catalogue of Microorganisms (GCM) 10K type strain sequencing project: providing services to taxonomists for standard genome sequencing and annotation.</title>
        <authorList>
            <consortium name="The Broad Institute Genomics Platform"/>
            <consortium name="The Broad Institute Genome Sequencing Center for Infectious Disease"/>
            <person name="Wu L."/>
            <person name="Ma J."/>
        </authorList>
    </citation>
    <scope>NUCLEOTIDE SEQUENCE [LARGE SCALE GENOMIC DNA]</scope>
    <source>
        <strain evidence="2">CGMCC 1.12376</strain>
    </source>
</reference>
<proteinExistence type="predicted"/>
<dbReference type="Proteomes" id="UP001597221">
    <property type="component" value="Unassembled WGS sequence"/>
</dbReference>
<evidence type="ECO:0000313" key="1">
    <source>
        <dbReference type="EMBL" id="MFD1608510.1"/>
    </source>
</evidence>
<dbReference type="RefSeq" id="WP_379597863.1">
    <property type="nucleotide sequence ID" value="NZ_JBHUDE010000107.1"/>
</dbReference>
<accession>A0ABW4HUS2</accession>
<organism evidence="1 2">
    <name type="scientific">Oceanobacillus luteolus</name>
    <dbReference type="NCBI Taxonomy" id="1274358"/>
    <lineage>
        <taxon>Bacteria</taxon>
        <taxon>Bacillati</taxon>
        <taxon>Bacillota</taxon>
        <taxon>Bacilli</taxon>
        <taxon>Bacillales</taxon>
        <taxon>Bacillaceae</taxon>
        <taxon>Oceanobacillus</taxon>
    </lineage>
</organism>
<evidence type="ECO:0000313" key="2">
    <source>
        <dbReference type="Proteomes" id="UP001597221"/>
    </source>
</evidence>
<keyword evidence="2" id="KW-1185">Reference proteome</keyword>
<name>A0ABW4HUS2_9BACI</name>
<dbReference type="InterPro" id="IPR021530">
    <property type="entry name" value="AllH-like"/>
</dbReference>
<protein>
    <submittedName>
        <fullName evidence="1">DUF2877 domain-containing protein</fullName>
    </submittedName>
</protein>
<sequence length="301" mass="33876">MTQRFVYKVEEYNRHIPLLFSKYKEGHIHSKFNNGFNIKMGDSLVFIGGKQSGRLPFSFILPIPDVHDLLTKISNNDPVIWHNNTEILSINESCDIVYLEGKPYENKLELIPGSVHSLSRHLETLLLALAGNDEPTGLGLDINEFMEHYVEHESGSGSSFDVYYDLMAILYSEDEQEVERVLRYFLGRGKGGTPTGDDHIIGLMAIYAVSKEWSPLFPETLSRIISSEKITTDVSMEYLKYALNNQFGSPVIELIHAMTEESKAEVQVKINNLLSMGHSSGLDTTFGILLGLLAMRRKSNG</sequence>
<dbReference type="EMBL" id="JBHUDE010000107">
    <property type="protein sequence ID" value="MFD1608510.1"/>
    <property type="molecule type" value="Genomic_DNA"/>
</dbReference>